<evidence type="ECO:0000313" key="1">
    <source>
        <dbReference type="EMBL" id="KRP92493.1"/>
    </source>
</evidence>
<gene>
    <name evidence="2" type="ORF">ABH992_007607</name>
    <name evidence="1" type="ORF">AOQ72_30520</name>
    <name evidence="3" type="ORF">GA0061099_1004779</name>
</gene>
<dbReference type="GeneID" id="93177187"/>
<reference evidence="1 4" key="1">
    <citation type="submission" date="2015-09" db="EMBL/GenBank/DDBJ databases">
        <title>Draft Genome Sequence of the Strain BR 3267 (Bradyrhizobium yuanmingense) recommended as inoculant for cowpea in Brazil.</title>
        <authorList>
            <person name="Simoes-Araujo J.L."/>
            <person name="Zilli J.E."/>
        </authorList>
    </citation>
    <scope>NUCLEOTIDE SEQUENCE [LARGE SCALE GENOMIC DNA]</scope>
    <source>
        <strain evidence="1 4">BR3267</strain>
    </source>
</reference>
<dbReference type="EMBL" id="FMAE01000004">
    <property type="protein sequence ID" value="SCB32370.1"/>
    <property type="molecule type" value="Genomic_DNA"/>
</dbReference>
<proteinExistence type="predicted"/>
<dbReference type="EMBL" id="LJYF01000031">
    <property type="protein sequence ID" value="KRP92493.1"/>
    <property type="molecule type" value="Genomic_DNA"/>
</dbReference>
<evidence type="ECO:0000313" key="3">
    <source>
        <dbReference type="EMBL" id="SCB32370.1"/>
    </source>
</evidence>
<dbReference type="EMBL" id="JBGBZN010000002">
    <property type="protein sequence ID" value="MEY9475208.1"/>
    <property type="molecule type" value="Genomic_DNA"/>
</dbReference>
<accession>A0A0R3C8U0</accession>
<evidence type="ECO:0008006" key="7">
    <source>
        <dbReference type="Google" id="ProtNLM"/>
    </source>
</evidence>
<evidence type="ECO:0000313" key="2">
    <source>
        <dbReference type="EMBL" id="MEY9475208.1"/>
    </source>
</evidence>
<dbReference type="Proteomes" id="UP001565474">
    <property type="component" value="Unassembled WGS sequence"/>
</dbReference>
<dbReference type="AlphaFoldDB" id="A0A0R3C8U0"/>
<reference evidence="2 6" key="3">
    <citation type="submission" date="2024-07" db="EMBL/GenBank/DDBJ databases">
        <title>Genomic Encyclopedia of Type Strains, Phase V (KMG-V): Genome sequencing to study the core and pangenomes of soil and plant-associated prokaryotes.</title>
        <authorList>
            <person name="Whitman W."/>
        </authorList>
    </citation>
    <scope>NUCLEOTIDE SEQUENCE [LARGE SCALE GENOMIC DNA]</scope>
    <source>
        <strain evidence="2 6">USDA 222</strain>
    </source>
</reference>
<evidence type="ECO:0000313" key="5">
    <source>
        <dbReference type="Proteomes" id="UP000183174"/>
    </source>
</evidence>
<dbReference type="Proteomes" id="UP000183174">
    <property type="component" value="Unassembled WGS sequence"/>
</dbReference>
<reference evidence="3 5" key="2">
    <citation type="submission" date="2016-08" db="EMBL/GenBank/DDBJ databases">
        <authorList>
            <person name="Seilhamer J.J."/>
        </authorList>
    </citation>
    <scope>NUCLEOTIDE SEQUENCE [LARGE SCALE GENOMIC DNA]</scope>
    <source>
        <strain evidence="3 5">CCBAU 10071</strain>
    </source>
</reference>
<dbReference type="Proteomes" id="UP000051380">
    <property type="component" value="Unassembled WGS sequence"/>
</dbReference>
<keyword evidence="6" id="KW-1185">Reference proteome</keyword>
<evidence type="ECO:0000313" key="6">
    <source>
        <dbReference type="Proteomes" id="UP001565474"/>
    </source>
</evidence>
<dbReference type="OrthoDB" id="8242746at2"/>
<protein>
    <recommendedName>
        <fullName evidence="7">GcrA cell cycle regulator</fullName>
    </recommendedName>
</protein>
<evidence type="ECO:0000313" key="4">
    <source>
        <dbReference type="Proteomes" id="UP000051380"/>
    </source>
</evidence>
<name>A0A0R3C8U0_9BRAD</name>
<organism evidence="1 4">
    <name type="scientific">Bradyrhizobium yuanmingense</name>
    <dbReference type="NCBI Taxonomy" id="108015"/>
    <lineage>
        <taxon>Bacteria</taxon>
        <taxon>Pseudomonadati</taxon>
        <taxon>Pseudomonadota</taxon>
        <taxon>Alphaproteobacteria</taxon>
        <taxon>Hyphomicrobiales</taxon>
        <taxon>Nitrobacteraceae</taxon>
        <taxon>Bradyrhizobium</taxon>
    </lineage>
</organism>
<dbReference type="RefSeq" id="WP_036022978.1">
    <property type="nucleotide sequence ID" value="NZ_CP104173.1"/>
</dbReference>
<sequence length="68" mass="7880">MAARTYNHERWSEDDDRLLRSMCETGKSLTLMIVKLKRPIASIRSRAIELGINLPGTRIGLRRKRRTA</sequence>